<dbReference type="PIRSF" id="PIRSF006281">
    <property type="entry name" value="MdoG"/>
    <property type="match status" value="1"/>
</dbReference>
<protein>
    <submittedName>
        <fullName evidence="6">Glucan biosynthesis protein</fullName>
    </submittedName>
</protein>
<evidence type="ECO:0000256" key="3">
    <source>
        <dbReference type="ARBA" id="ARBA00009284"/>
    </source>
</evidence>
<dbReference type="SUPFAM" id="SSF81296">
    <property type="entry name" value="E set domains"/>
    <property type="match status" value="1"/>
</dbReference>
<dbReference type="EMBL" id="JAEKJA010000006">
    <property type="protein sequence ID" value="MBJ3775716.1"/>
    <property type="molecule type" value="Genomic_DNA"/>
</dbReference>
<evidence type="ECO:0000313" key="7">
    <source>
        <dbReference type="Proteomes" id="UP000609531"/>
    </source>
</evidence>
<evidence type="ECO:0000256" key="1">
    <source>
        <dbReference type="ARBA" id="ARBA00004418"/>
    </source>
</evidence>
<keyword evidence="4" id="KW-0574">Periplasm</keyword>
<accession>A0A934INI6</accession>
<dbReference type="InterPro" id="IPR007444">
    <property type="entry name" value="Glucan_biosyn_MdoG_C"/>
</dbReference>
<proteinExistence type="inferred from homology"/>
<dbReference type="AlphaFoldDB" id="A0A934INI6"/>
<dbReference type="GO" id="GO:0051274">
    <property type="term" value="P:beta-glucan biosynthetic process"/>
    <property type="evidence" value="ECO:0007669"/>
    <property type="project" value="TreeGrafter"/>
</dbReference>
<dbReference type="InterPro" id="IPR006311">
    <property type="entry name" value="TAT_signal"/>
</dbReference>
<comment type="similarity">
    <text evidence="3">Belongs to the OpgD/OpgG family.</text>
</comment>
<dbReference type="GO" id="GO:0003824">
    <property type="term" value="F:catalytic activity"/>
    <property type="evidence" value="ECO:0007669"/>
    <property type="project" value="InterPro"/>
</dbReference>
<dbReference type="GO" id="GO:0030246">
    <property type="term" value="F:carbohydrate binding"/>
    <property type="evidence" value="ECO:0007669"/>
    <property type="project" value="InterPro"/>
</dbReference>
<name>A0A934INI6_9HYPH</name>
<dbReference type="Gene3D" id="2.70.98.10">
    <property type="match status" value="1"/>
</dbReference>
<dbReference type="PANTHER" id="PTHR30504">
    <property type="entry name" value="GLUCANS BIOSYNTHESIS PROTEIN"/>
    <property type="match status" value="1"/>
</dbReference>
<evidence type="ECO:0000256" key="2">
    <source>
        <dbReference type="ARBA" id="ARBA00005001"/>
    </source>
</evidence>
<dbReference type="GO" id="GO:0030288">
    <property type="term" value="C:outer membrane-bounded periplasmic space"/>
    <property type="evidence" value="ECO:0007669"/>
    <property type="project" value="TreeGrafter"/>
</dbReference>
<dbReference type="InterPro" id="IPR011013">
    <property type="entry name" value="Gal_mutarotase_sf_dom"/>
</dbReference>
<comment type="subcellular location">
    <subcellularLocation>
        <location evidence="1">Periplasm</location>
    </subcellularLocation>
</comment>
<reference evidence="6" key="1">
    <citation type="submission" date="2020-12" db="EMBL/GenBank/DDBJ databases">
        <title>Bacterial taxonomy.</title>
        <authorList>
            <person name="Pan X."/>
        </authorList>
    </citation>
    <scope>NUCLEOTIDE SEQUENCE</scope>
    <source>
        <strain evidence="6">B2012</strain>
    </source>
</reference>
<evidence type="ECO:0000259" key="5">
    <source>
        <dbReference type="Pfam" id="PF04349"/>
    </source>
</evidence>
<dbReference type="PROSITE" id="PS51318">
    <property type="entry name" value="TAT"/>
    <property type="match status" value="1"/>
</dbReference>
<dbReference type="InterPro" id="IPR014718">
    <property type="entry name" value="GH-type_carb-bd"/>
</dbReference>
<dbReference type="Proteomes" id="UP000609531">
    <property type="component" value="Unassembled WGS sequence"/>
</dbReference>
<dbReference type="SUPFAM" id="SSF74650">
    <property type="entry name" value="Galactose mutarotase-like"/>
    <property type="match status" value="1"/>
</dbReference>
<dbReference type="InterPro" id="IPR014756">
    <property type="entry name" value="Ig_E-set"/>
</dbReference>
<feature type="domain" description="Glucan biosynthesis periplasmic MdoG C-terminal" evidence="5">
    <location>
        <begin position="44"/>
        <end position="511"/>
    </location>
</feature>
<dbReference type="InterPro" id="IPR014438">
    <property type="entry name" value="Glucan_biosyn_MdoG/MdoD"/>
</dbReference>
<keyword evidence="7" id="KW-1185">Reference proteome</keyword>
<gene>
    <name evidence="6" type="ORF">JCR33_08475</name>
</gene>
<evidence type="ECO:0000313" key="6">
    <source>
        <dbReference type="EMBL" id="MBJ3775716.1"/>
    </source>
</evidence>
<comment type="caution">
    <text evidence="6">The sequence shown here is derived from an EMBL/GenBank/DDBJ whole genome shotgun (WGS) entry which is preliminary data.</text>
</comment>
<comment type="pathway">
    <text evidence="2">Glycan metabolism; osmoregulated periplasmic glucan (OPG) biosynthesis.</text>
</comment>
<sequence length="513" mass="56524">MSLARRHLLAGAAATATASALGIGSQLALIGSAEASVFGETVPFSRARLAAAARALSEQPFQDRRGEVSDELTAMGYDAYRAMQPGPDWPMPLSPANRFYFDPLLAGFVYNQPVDLWYVNGDQAQRIIFDREMFVFRPPAATVVPEGNIPFSGFRLRSELNQPGVLDEFAVFQGASYFRAVGAGENYGLSARGLAINTGRPTGEEFPVFRSFWIERPPEGAKAVVVHALLDSPSTTGAYRITIRPGDATVTDVELTLFPRTDIKTVGFAPFSSMFLFDAINRHAFDDYRDAVHDSGGLSIFTGAGEWLWRPIMNPQRLQVSAFVDSTPRGFGLVQRKRHYSDYQDAEARYETRPTAWVEPIGDWGGGAVVLFEIPTENETNDNIVTYWQPNQPIIAGEPFSLTYRIHWDSAAAAVTQGPRVIATRQGQNFHGTRRLFVIDFAMNGQPIDGISVDVECSAGKAVNITFYPTPEPDVLRTSFELDTDGAESSELRLTLNTPQGPAGERWVFRWTS</sequence>
<evidence type="ECO:0000256" key="4">
    <source>
        <dbReference type="ARBA" id="ARBA00022764"/>
    </source>
</evidence>
<dbReference type="Gene3D" id="2.60.40.10">
    <property type="entry name" value="Immunoglobulins"/>
    <property type="match status" value="1"/>
</dbReference>
<dbReference type="PANTHER" id="PTHR30504:SF2">
    <property type="entry name" value="GLUCANS BIOSYNTHESIS PROTEIN G"/>
    <property type="match status" value="1"/>
</dbReference>
<organism evidence="6 7">
    <name type="scientific">Acuticoccus mangrovi</name>
    <dbReference type="NCBI Taxonomy" id="2796142"/>
    <lineage>
        <taxon>Bacteria</taxon>
        <taxon>Pseudomonadati</taxon>
        <taxon>Pseudomonadota</taxon>
        <taxon>Alphaproteobacteria</taxon>
        <taxon>Hyphomicrobiales</taxon>
        <taxon>Amorphaceae</taxon>
        <taxon>Acuticoccus</taxon>
    </lineage>
</organism>
<dbReference type="Pfam" id="PF04349">
    <property type="entry name" value="MdoG"/>
    <property type="match status" value="1"/>
</dbReference>
<dbReference type="InterPro" id="IPR013783">
    <property type="entry name" value="Ig-like_fold"/>
</dbReference>